<accession>A0A9X4H6E0</accession>
<dbReference type="AlphaFoldDB" id="A0A9X4H6E0"/>
<protein>
    <submittedName>
        <fullName evidence="1">Uncharacterized protein</fullName>
    </submittedName>
</protein>
<evidence type="ECO:0000313" key="1">
    <source>
        <dbReference type="EMBL" id="MDF9406829.1"/>
    </source>
</evidence>
<comment type="caution">
    <text evidence="1">The sequence shown here is derived from an EMBL/GenBank/DDBJ whole genome shotgun (WGS) entry which is preliminary data.</text>
</comment>
<organism evidence="1 2">
    <name type="scientific">Pelotomaculum isophthalicicum JI</name>
    <dbReference type="NCBI Taxonomy" id="947010"/>
    <lineage>
        <taxon>Bacteria</taxon>
        <taxon>Bacillati</taxon>
        <taxon>Bacillota</taxon>
        <taxon>Clostridia</taxon>
        <taxon>Eubacteriales</taxon>
        <taxon>Desulfotomaculaceae</taxon>
        <taxon>Pelotomaculum</taxon>
    </lineage>
</organism>
<reference evidence="1" key="1">
    <citation type="submission" date="2022-02" db="EMBL/GenBank/DDBJ databases">
        <authorList>
            <person name="Leng L."/>
        </authorList>
    </citation>
    <scope>NUCLEOTIDE SEQUENCE</scope>
    <source>
        <strain evidence="1">JI</strain>
    </source>
</reference>
<dbReference type="Proteomes" id="UP001154312">
    <property type="component" value="Unassembled WGS sequence"/>
</dbReference>
<keyword evidence="2" id="KW-1185">Reference proteome</keyword>
<dbReference type="RefSeq" id="WP_277441972.1">
    <property type="nucleotide sequence ID" value="NZ_JAKOAV010000001.1"/>
</dbReference>
<gene>
    <name evidence="1" type="ORF">L7E55_00395</name>
</gene>
<sequence>MPEMRDGRIKPEVLAAITAALTVYGYSADKGYRIANVRKMSDTWKKTGIIENMLVREMSLTLNGTVLGGNL</sequence>
<name>A0A9X4H6E0_9FIRM</name>
<dbReference type="EMBL" id="JAKOAV010000001">
    <property type="protein sequence ID" value="MDF9406829.1"/>
    <property type="molecule type" value="Genomic_DNA"/>
</dbReference>
<evidence type="ECO:0000313" key="2">
    <source>
        <dbReference type="Proteomes" id="UP001154312"/>
    </source>
</evidence>
<proteinExistence type="predicted"/>